<name>A0A125TZQ0_9GAMM</name>
<dbReference type="GO" id="GO:0016747">
    <property type="term" value="F:acyltransferase activity, transferring groups other than amino-acyl groups"/>
    <property type="evidence" value="ECO:0007669"/>
    <property type="project" value="InterPro"/>
</dbReference>
<protein>
    <submittedName>
        <fullName evidence="3">Histone acetyltransferase HPA2</fullName>
    </submittedName>
</protein>
<sequence length="256" mass="28821">MPAAAVVSRPRRDAWGQPRLARAWATAEDEAPQPIGAAGPSPAAPDPPALTQDADMKKPMPEIRSYAGAEITPYLEAIAALRIAVFRDWPYLYDGDAAYEAKYLQTYRDSWRSIAVLAFDGPRVVGASTGVPMSDEIPEFRAAFDDHLLDVDHVFYCGESVLLPEYRGRGVGHRFFDMREAHARALGGFNWTTFCAVEREPGDTRQPPFHRGNEVFWKKRGYTHRPELRANLPWNEVGRGEREHTLSFWLRPLGRA</sequence>
<dbReference type="PROSITE" id="PS51186">
    <property type="entry name" value="GNAT"/>
    <property type="match status" value="1"/>
</dbReference>
<evidence type="ECO:0000259" key="2">
    <source>
        <dbReference type="PROSITE" id="PS51186"/>
    </source>
</evidence>
<dbReference type="EMBL" id="JAJA02000003">
    <property type="protein sequence ID" value="KWS02134.1"/>
    <property type="molecule type" value="Genomic_DNA"/>
</dbReference>
<accession>A0A125TZQ0</accession>
<dbReference type="InterPro" id="IPR016181">
    <property type="entry name" value="Acyl_CoA_acyltransferase"/>
</dbReference>
<organism evidence="3 4">
    <name type="scientific">Lysobacter capsici AZ78</name>
    <dbReference type="NCBI Taxonomy" id="1444315"/>
    <lineage>
        <taxon>Bacteria</taxon>
        <taxon>Pseudomonadati</taxon>
        <taxon>Pseudomonadota</taxon>
        <taxon>Gammaproteobacteria</taxon>
        <taxon>Lysobacterales</taxon>
        <taxon>Lysobacteraceae</taxon>
        <taxon>Lysobacter</taxon>
    </lineage>
</organism>
<feature type="compositionally biased region" description="Low complexity" evidence="1">
    <location>
        <begin position="32"/>
        <end position="41"/>
    </location>
</feature>
<evidence type="ECO:0000313" key="4">
    <source>
        <dbReference type="Proteomes" id="UP000023435"/>
    </source>
</evidence>
<reference evidence="3 4" key="1">
    <citation type="journal article" date="2014" name="Genome Announc.">
        <title>Draft Genome Sequence of Lysobacter capsici AZ78, a Bacterium Antagonistic to Plant-Pathogenic Oomycetes.</title>
        <authorList>
            <person name="Puopolo G."/>
            <person name="Sonego P."/>
            <person name="Engelen K."/>
            <person name="Pertot I."/>
        </authorList>
    </citation>
    <scope>NUCLEOTIDE SEQUENCE [LARGE SCALE GENOMIC DNA]</scope>
    <source>
        <strain evidence="3 4">AZ78</strain>
    </source>
</reference>
<feature type="domain" description="N-acetyltransferase" evidence="2">
    <location>
        <begin position="61"/>
        <end position="255"/>
    </location>
</feature>
<dbReference type="SUPFAM" id="SSF55729">
    <property type="entry name" value="Acyl-CoA N-acyltransferases (Nat)"/>
    <property type="match status" value="1"/>
</dbReference>
<keyword evidence="4" id="KW-1185">Reference proteome</keyword>
<dbReference type="AlphaFoldDB" id="A0A125TZQ0"/>
<gene>
    <name evidence="3" type="ORF">AZ78_5267</name>
</gene>
<feature type="region of interest" description="Disordered" evidence="1">
    <location>
        <begin position="1"/>
        <end position="55"/>
    </location>
</feature>
<dbReference type="CDD" id="cd04301">
    <property type="entry name" value="NAT_SF"/>
    <property type="match status" value="1"/>
</dbReference>
<dbReference type="Gene3D" id="3.40.630.30">
    <property type="match status" value="1"/>
</dbReference>
<evidence type="ECO:0000256" key="1">
    <source>
        <dbReference type="SAM" id="MobiDB-lite"/>
    </source>
</evidence>
<evidence type="ECO:0000313" key="3">
    <source>
        <dbReference type="EMBL" id="KWS02134.1"/>
    </source>
</evidence>
<dbReference type="Proteomes" id="UP000023435">
    <property type="component" value="Unassembled WGS sequence"/>
</dbReference>
<proteinExistence type="predicted"/>
<comment type="caution">
    <text evidence="3">The sequence shown here is derived from an EMBL/GenBank/DDBJ whole genome shotgun (WGS) entry which is preliminary data.</text>
</comment>
<dbReference type="InterPro" id="IPR000182">
    <property type="entry name" value="GNAT_dom"/>
</dbReference>